<keyword evidence="5" id="KW-0862">Zinc</keyword>
<dbReference type="GO" id="GO:0008270">
    <property type="term" value="F:zinc ion binding"/>
    <property type="evidence" value="ECO:0007669"/>
    <property type="project" value="UniProtKB-KW"/>
</dbReference>
<accession>A0A8J2RPL8</accession>
<dbReference type="EMBL" id="CAKKLH010000224">
    <property type="protein sequence ID" value="CAH0106579.1"/>
    <property type="molecule type" value="Genomic_DNA"/>
</dbReference>
<dbReference type="Pfam" id="PF13695">
    <property type="entry name" value="Zn_ribbon_3CxxC"/>
    <property type="match status" value="1"/>
</dbReference>
<dbReference type="Proteomes" id="UP000789390">
    <property type="component" value="Unassembled WGS sequence"/>
</dbReference>
<evidence type="ECO:0000313" key="10">
    <source>
        <dbReference type="EMBL" id="CAH0106579.1"/>
    </source>
</evidence>
<feature type="region of interest" description="Disordered" evidence="8">
    <location>
        <begin position="163"/>
        <end position="229"/>
    </location>
</feature>
<evidence type="ECO:0000256" key="4">
    <source>
        <dbReference type="ARBA" id="ARBA00022771"/>
    </source>
</evidence>
<dbReference type="InterPro" id="IPR027377">
    <property type="entry name" value="ZAR1/RTP1-5-like_Znf-3CxxC"/>
</dbReference>
<evidence type="ECO:0000256" key="3">
    <source>
        <dbReference type="ARBA" id="ARBA00022723"/>
    </source>
</evidence>
<keyword evidence="6" id="KW-1133">Transmembrane helix</keyword>
<dbReference type="GO" id="GO:0051205">
    <property type="term" value="P:protein insertion into membrane"/>
    <property type="evidence" value="ECO:0007669"/>
    <property type="project" value="TreeGrafter"/>
</dbReference>
<feature type="domain" description="3CxxC-type" evidence="9">
    <location>
        <begin position="295"/>
        <end position="423"/>
    </location>
</feature>
<evidence type="ECO:0000256" key="6">
    <source>
        <dbReference type="ARBA" id="ARBA00022989"/>
    </source>
</evidence>
<dbReference type="GO" id="GO:0016020">
    <property type="term" value="C:membrane"/>
    <property type="evidence" value="ECO:0007669"/>
    <property type="project" value="UniProtKB-SubCell"/>
</dbReference>
<evidence type="ECO:0000256" key="5">
    <source>
        <dbReference type="ARBA" id="ARBA00022833"/>
    </source>
</evidence>
<evidence type="ECO:0000259" key="9">
    <source>
        <dbReference type="SMART" id="SM01328"/>
    </source>
</evidence>
<keyword evidence="3" id="KW-0479">Metal-binding</keyword>
<proteinExistence type="predicted"/>
<dbReference type="GO" id="GO:0031849">
    <property type="term" value="F:olfactory receptor binding"/>
    <property type="evidence" value="ECO:0007669"/>
    <property type="project" value="TreeGrafter"/>
</dbReference>
<dbReference type="SMART" id="SM01328">
    <property type="entry name" value="zf-3CxxC"/>
    <property type="match status" value="1"/>
</dbReference>
<sequence>MSQIVTDQMKPKRIPRLRRWNQIDDKMRKKWTNVFKERFKNFQGSWTLTTSNECPSTNEWENLLEEKLSMACKCKDCNVTWVTDNGSVCFYYSFKQSNNGETLGETLVWVKPQLCPNREKCGSVNLPLIDVYQDEVEAVLSYLMMEIGWSCYQINYTKEEEDRINSQRRLRERKIKERKSQVSRGKGPSKLNGNIASLDQSPPPRTSEGGGLKNPKASASQASPSVNTKRITKLKTRWDKSQEQIKQDWELSFQNKFEYFTDKNPSHKWSMSLEKVTKDHPLRREQKWERFLGEKVEAGFKCQTCGYVWESKRAWISFWIWLDPPNTDGVRIGQVAVHILGQKCFKCPGNPNNKNYYTGDLQPEEIDAVLNFLLMEIDFHYYGNSNYTHLDEEEIEKKRNKTPTPYFGSGIHRKELCQPCQQKVCKKKVTAVYPNPVVAPQ</sequence>
<organism evidence="10 11">
    <name type="scientific">Daphnia galeata</name>
    <dbReference type="NCBI Taxonomy" id="27404"/>
    <lineage>
        <taxon>Eukaryota</taxon>
        <taxon>Metazoa</taxon>
        <taxon>Ecdysozoa</taxon>
        <taxon>Arthropoda</taxon>
        <taxon>Crustacea</taxon>
        <taxon>Branchiopoda</taxon>
        <taxon>Diplostraca</taxon>
        <taxon>Cladocera</taxon>
        <taxon>Anomopoda</taxon>
        <taxon>Daphniidae</taxon>
        <taxon>Daphnia</taxon>
    </lineage>
</organism>
<dbReference type="PANTHER" id="PTHR14402">
    <property type="entry name" value="RECEPTOR TRANSPORTING PROTEIN"/>
    <property type="match status" value="1"/>
</dbReference>
<name>A0A8J2RPL8_9CRUS</name>
<feature type="compositionally biased region" description="Polar residues" evidence="8">
    <location>
        <begin position="191"/>
        <end position="200"/>
    </location>
</feature>
<keyword evidence="7" id="KW-0472">Membrane</keyword>
<evidence type="ECO:0000313" key="11">
    <source>
        <dbReference type="Proteomes" id="UP000789390"/>
    </source>
</evidence>
<protein>
    <recommendedName>
        <fullName evidence="9">3CxxC-type domain-containing protein</fullName>
    </recommendedName>
</protein>
<reference evidence="10" key="1">
    <citation type="submission" date="2021-11" db="EMBL/GenBank/DDBJ databases">
        <authorList>
            <person name="Schell T."/>
        </authorList>
    </citation>
    <scope>NUCLEOTIDE SEQUENCE</scope>
    <source>
        <strain evidence="10">M5</strain>
    </source>
</reference>
<evidence type="ECO:0000256" key="8">
    <source>
        <dbReference type="SAM" id="MobiDB-lite"/>
    </source>
</evidence>
<gene>
    <name evidence="10" type="ORF">DGAL_LOCUS9735</name>
</gene>
<keyword evidence="4" id="KW-0863">Zinc-finger</keyword>
<keyword evidence="11" id="KW-1185">Reference proteome</keyword>
<comment type="caution">
    <text evidence="10">The sequence shown here is derived from an EMBL/GenBank/DDBJ whole genome shotgun (WGS) entry which is preliminary data.</text>
</comment>
<dbReference type="AlphaFoldDB" id="A0A8J2RPL8"/>
<dbReference type="OrthoDB" id="6338166at2759"/>
<evidence type="ECO:0000256" key="2">
    <source>
        <dbReference type="ARBA" id="ARBA00022692"/>
    </source>
</evidence>
<keyword evidence="2" id="KW-0812">Transmembrane</keyword>
<dbReference type="InterPro" id="IPR026096">
    <property type="entry name" value="R-trans_p"/>
</dbReference>
<evidence type="ECO:0000256" key="7">
    <source>
        <dbReference type="ARBA" id="ARBA00023136"/>
    </source>
</evidence>
<dbReference type="PANTHER" id="PTHR14402:SF10">
    <property type="entry name" value="3CXXC-TYPE DOMAIN-CONTAINING PROTEIN"/>
    <property type="match status" value="1"/>
</dbReference>
<dbReference type="GO" id="GO:0006612">
    <property type="term" value="P:protein targeting to membrane"/>
    <property type="evidence" value="ECO:0007669"/>
    <property type="project" value="TreeGrafter"/>
</dbReference>
<feature type="compositionally biased region" description="Polar residues" evidence="8">
    <location>
        <begin position="217"/>
        <end position="229"/>
    </location>
</feature>
<comment type="subcellular location">
    <subcellularLocation>
        <location evidence="1">Membrane</location>
        <topology evidence="1">Single-pass membrane protein</topology>
    </subcellularLocation>
</comment>
<evidence type="ECO:0000256" key="1">
    <source>
        <dbReference type="ARBA" id="ARBA00004167"/>
    </source>
</evidence>